<protein>
    <submittedName>
        <fullName evidence="2">Uncharacterized protein</fullName>
    </submittedName>
</protein>
<evidence type="ECO:0000256" key="1">
    <source>
        <dbReference type="SAM" id="MobiDB-lite"/>
    </source>
</evidence>
<dbReference type="AlphaFoldDB" id="A0A0E9Q6Z5"/>
<name>A0A0E9Q6Z5_ANGAN</name>
<reference evidence="2" key="1">
    <citation type="submission" date="2014-11" db="EMBL/GenBank/DDBJ databases">
        <authorList>
            <person name="Amaro Gonzalez C."/>
        </authorList>
    </citation>
    <scope>NUCLEOTIDE SEQUENCE</scope>
</reference>
<evidence type="ECO:0000313" key="2">
    <source>
        <dbReference type="EMBL" id="JAH11863.1"/>
    </source>
</evidence>
<proteinExistence type="predicted"/>
<reference evidence="2" key="2">
    <citation type="journal article" date="2015" name="Fish Shellfish Immunol.">
        <title>Early steps in the European eel (Anguilla anguilla)-Vibrio vulnificus interaction in the gills: Role of the RtxA13 toxin.</title>
        <authorList>
            <person name="Callol A."/>
            <person name="Pajuelo D."/>
            <person name="Ebbesson L."/>
            <person name="Teles M."/>
            <person name="MacKenzie S."/>
            <person name="Amaro C."/>
        </authorList>
    </citation>
    <scope>NUCLEOTIDE SEQUENCE</scope>
</reference>
<dbReference type="EMBL" id="GBXM01096714">
    <property type="protein sequence ID" value="JAH11863.1"/>
    <property type="molecule type" value="Transcribed_RNA"/>
</dbReference>
<organism evidence="2">
    <name type="scientific">Anguilla anguilla</name>
    <name type="common">European freshwater eel</name>
    <name type="synonym">Muraena anguilla</name>
    <dbReference type="NCBI Taxonomy" id="7936"/>
    <lineage>
        <taxon>Eukaryota</taxon>
        <taxon>Metazoa</taxon>
        <taxon>Chordata</taxon>
        <taxon>Craniata</taxon>
        <taxon>Vertebrata</taxon>
        <taxon>Euteleostomi</taxon>
        <taxon>Actinopterygii</taxon>
        <taxon>Neopterygii</taxon>
        <taxon>Teleostei</taxon>
        <taxon>Anguilliformes</taxon>
        <taxon>Anguillidae</taxon>
        <taxon>Anguilla</taxon>
    </lineage>
</organism>
<feature type="region of interest" description="Disordered" evidence="1">
    <location>
        <begin position="1"/>
        <end position="32"/>
    </location>
</feature>
<accession>A0A0E9Q6Z5</accession>
<feature type="compositionally biased region" description="Basic and acidic residues" evidence="1">
    <location>
        <begin position="22"/>
        <end position="32"/>
    </location>
</feature>
<sequence length="32" mass="3640">MPHTRMKQTVPLPHGGMPSDSSSHETNLDWKH</sequence>